<dbReference type="Gene3D" id="3.30.70.1820">
    <property type="entry name" value="L1 transposable element, RRM domain"/>
    <property type="match status" value="1"/>
</dbReference>
<evidence type="ECO:0000313" key="3">
    <source>
        <dbReference type="Proteomes" id="UP001066276"/>
    </source>
</evidence>
<comment type="caution">
    <text evidence="2">The sequence shown here is derived from an EMBL/GenBank/DDBJ whole genome shotgun (WGS) entry which is preliminary data.</text>
</comment>
<evidence type="ECO:0000256" key="1">
    <source>
        <dbReference type="SAM" id="Coils"/>
    </source>
</evidence>
<evidence type="ECO:0000313" key="2">
    <source>
        <dbReference type="EMBL" id="KAJ1152917.1"/>
    </source>
</evidence>
<keyword evidence="1" id="KW-0175">Coiled coil</keyword>
<accession>A0AAV7RMC7</accession>
<reference evidence="2" key="1">
    <citation type="journal article" date="2022" name="bioRxiv">
        <title>Sequencing and chromosome-scale assembly of the giantPleurodeles waltlgenome.</title>
        <authorList>
            <person name="Brown T."/>
            <person name="Elewa A."/>
            <person name="Iarovenko S."/>
            <person name="Subramanian E."/>
            <person name="Araus A.J."/>
            <person name="Petzold A."/>
            <person name="Susuki M."/>
            <person name="Suzuki K.-i.T."/>
            <person name="Hayashi T."/>
            <person name="Toyoda A."/>
            <person name="Oliveira C."/>
            <person name="Osipova E."/>
            <person name="Leigh N.D."/>
            <person name="Simon A."/>
            <person name="Yun M.H."/>
        </authorList>
    </citation>
    <scope>NUCLEOTIDE SEQUENCE</scope>
    <source>
        <strain evidence="2">20211129_DDA</strain>
        <tissue evidence="2">Liver</tissue>
    </source>
</reference>
<sequence>MSGGGNMTPGEEPHLRQILTAMQQSLTQKYTKIDSLSFRMDKLMERLEKHAERLDQSERCISEVKDGQAIKSSRHAKMVKELAVLQAKVEDLEARSHRNNLRIVGIAEYIAIDNMESYVERLLVQLLGRETFSSVFVVERAHRVLMARPPPAAPPCPIIAKLFNYRDHDTTLR</sequence>
<keyword evidence="3" id="KW-1185">Reference proteome</keyword>
<feature type="coiled-coil region" evidence="1">
    <location>
        <begin position="33"/>
        <end position="95"/>
    </location>
</feature>
<protein>
    <submittedName>
        <fullName evidence="2">Uncharacterized protein</fullName>
    </submittedName>
</protein>
<dbReference type="AlphaFoldDB" id="A0AAV7RMC7"/>
<dbReference type="PANTHER" id="PTHR11505">
    <property type="entry name" value="L1 TRANSPOSABLE ELEMENT-RELATED"/>
    <property type="match status" value="1"/>
</dbReference>
<gene>
    <name evidence="2" type="ORF">NDU88_005691</name>
</gene>
<proteinExistence type="predicted"/>
<dbReference type="InterPro" id="IPR004244">
    <property type="entry name" value="Transposase_22"/>
</dbReference>
<dbReference type="EMBL" id="JANPWB010000009">
    <property type="protein sequence ID" value="KAJ1152917.1"/>
    <property type="molecule type" value="Genomic_DNA"/>
</dbReference>
<dbReference type="Proteomes" id="UP001066276">
    <property type="component" value="Chromosome 5"/>
</dbReference>
<name>A0AAV7RMC7_PLEWA</name>
<organism evidence="2 3">
    <name type="scientific">Pleurodeles waltl</name>
    <name type="common">Iberian ribbed newt</name>
    <dbReference type="NCBI Taxonomy" id="8319"/>
    <lineage>
        <taxon>Eukaryota</taxon>
        <taxon>Metazoa</taxon>
        <taxon>Chordata</taxon>
        <taxon>Craniata</taxon>
        <taxon>Vertebrata</taxon>
        <taxon>Euteleostomi</taxon>
        <taxon>Amphibia</taxon>
        <taxon>Batrachia</taxon>
        <taxon>Caudata</taxon>
        <taxon>Salamandroidea</taxon>
        <taxon>Salamandridae</taxon>
        <taxon>Pleurodelinae</taxon>
        <taxon>Pleurodeles</taxon>
    </lineage>
</organism>